<dbReference type="Gene3D" id="3.20.20.370">
    <property type="entry name" value="Glycoside hydrolase/deacetylase"/>
    <property type="match status" value="1"/>
</dbReference>
<feature type="signal peptide" evidence="3">
    <location>
        <begin position="1"/>
        <end position="20"/>
    </location>
</feature>
<keyword evidence="6" id="KW-1185">Reference proteome</keyword>
<sequence>MKKMLLSFLLLLLFVEFLSAQNSAYLDDEGAVVFMYHRFGESKYPSTNIRMEQFEKHLEYLSQNDYKVWPLSKIARYILDGRAIPKKVVALTMDDAYVSVYTEAFAKLKEKNFPFTVFVNSTPIDNRSKNYMSWEQMREMQSFGAEFANHSKTHDYMIPKDGEDEQIWQNRIRYELETAQKRLQEELGDDTNENPKLFSYPYGEYSMQTADFIRSLGYVSVTQTSGPIGMHSDTKTLARFPMSEFFGNMEGFVLKLNTLPLPVKEISPKEPLTASKNPPTLTIELKKPLKNLGCYLSSGKTVPLEWISPTKVKIKAEDKLKSPRDRYTCTAQAKDGRWYWYSHLWIVK</sequence>
<feature type="domain" description="NodB homology" evidence="4">
    <location>
        <begin position="87"/>
        <end position="348"/>
    </location>
</feature>
<evidence type="ECO:0000313" key="5">
    <source>
        <dbReference type="EMBL" id="QFR43209.1"/>
    </source>
</evidence>
<dbReference type="InterPro" id="IPR051398">
    <property type="entry name" value="Polysacch_Deacetylase"/>
</dbReference>
<dbReference type="Proteomes" id="UP000326061">
    <property type="component" value="Chromosome"/>
</dbReference>
<keyword evidence="2 3" id="KW-0732">Signal</keyword>
<evidence type="ECO:0000256" key="1">
    <source>
        <dbReference type="ARBA" id="ARBA00004613"/>
    </source>
</evidence>
<comment type="subcellular location">
    <subcellularLocation>
        <location evidence="1">Secreted</location>
    </subcellularLocation>
</comment>
<evidence type="ECO:0000256" key="3">
    <source>
        <dbReference type="SAM" id="SignalP"/>
    </source>
</evidence>
<dbReference type="CDD" id="cd10973">
    <property type="entry name" value="CE4_DAC_u4_5s"/>
    <property type="match status" value="1"/>
</dbReference>
<dbReference type="GO" id="GO:0005576">
    <property type="term" value="C:extracellular region"/>
    <property type="evidence" value="ECO:0007669"/>
    <property type="project" value="UniProtKB-SubCell"/>
</dbReference>
<dbReference type="RefSeq" id="WP_152299272.1">
    <property type="nucleotide sequence ID" value="NZ_CP041166.1"/>
</dbReference>
<evidence type="ECO:0000256" key="2">
    <source>
        <dbReference type="ARBA" id="ARBA00022729"/>
    </source>
</evidence>
<dbReference type="KEGG" id="suln:FJR47_04535"/>
<organism evidence="5 6">
    <name type="scientific">Sulfurimonas xiamenensis</name>
    <dbReference type="NCBI Taxonomy" id="2590021"/>
    <lineage>
        <taxon>Bacteria</taxon>
        <taxon>Pseudomonadati</taxon>
        <taxon>Campylobacterota</taxon>
        <taxon>Epsilonproteobacteria</taxon>
        <taxon>Campylobacterales</taxon>
        <taxon>Sulfurimonadaceae</taxon>
        <taxon>Sulfurimonas</taxon>
    </lineage>
</organism>
<dbReference type="PANTHER" id="PTHR34216">
    <property type="match status" value="1"/>
</dbReference>
<dbReference type="InterPro" id="IPR002509">
    <property type="entry name" value="NODB_dom"/>
</dbReference>
<dbReference type="SUPFAM" id="SSF88713">
    <property type="entry name" value="Glycoside hydrolase/deacetylase"/>
    <property type="match status" value="1"/>
</dbReference>
<dbReference type="GO" id="GO:0016810">
    <property type="term" value="F:hydrolase activity, acting on carbon-nitrogen (but not peptide) bonds"/>
    <property type="evidence" value="ECO:0007669"/>
    <property type="project" value="InterPro"/>
</dbReference>
<gene>
    <name evidence="5" type="ORF">FJR47_04535</name>
</gene>
<reference evidence="6" key="1">
    <citation type="submission" date="2019-06" db="EMBL/GenBank/DDBJ databases">
        <title>Sulfurimonas gotlandica sp. nov., a chemoautotrophic and psychrotolerant epsilonproteobacterium isolated from a pelagic redoxcline, and an emended description of the genus Sulfurimonas.</title>
        <authorList>
            <person name="Wang S."/>
            <person name="Jiang L."/>
            <person name="Shao Z."/>
        </authorList>
    </citation>
    <scope>NUCLEOTIDE SEQUENCE [LARGE SCALE GENOMIC DNA]</scope>
    <source>
        <strain evidence="6">1-1N</strain>
    </source>
</reference>
<dbReference type="PROSITE" id="PS51677">
    <property type="entry name" value="NODB"/>
    <property type="match status" value="1"/>
</dbReference>
<protein>
    <recommendedName>
        <fullName evidence="4">NodB homology domain-containing protein</fullName>
    </recommendedName>
</protein>
<dbReference type="AlphaFoldDB" id="A0AAJ4DMJ1"/>
<dbReference type="Pfam" id="PF01522">
    <property type="entry name" value="Polysacc_deac_1"/>
    <property type="match status" value="1"/>
</dbReference>
<dbReference type="GO" id="GO:0005975">
    <property type="term" value="P:carbohydrate metabolic process"/>
    <property type="evidence" value="ECO:0007669"/>
    <property type="project" value="InterPro"/>
</dbReference>
<dbReference type="PANTHER" id="PTHR34216:SF3">
    <property type="entry name" value="POLY-BETA-1,6-N-ACETYL-D-GLUCOSAMINE N-DEACETYLASE"/>
    <property type="match status" value="1"/>
</dbReference>
<name>A0AAJ4DMJ1_9BACT</name>
<evidence type="ECO:0000313" key="6">
    <source>
        <dbReference type="Proteomes" id="UP000326061"/>
    </source>
</evidence>
<dbReference type="InterPro" id="IPR011330">
    <property type="entry name" value="Glyco_hydro/deAcase_b/a-brl"/>
</dbReference>
<evidence type="ECO:0000259" key="4">
    <source>
        <dbReference type="PROSITE" id="PS51677"/>
    </source>
</evidence>
<feature type="chain" id="PRO_5042558759" description="NodB homology domain-containing protein" evidence="3">
    <location>
        <begin position="21"/>
        <end position="348"/>
    </location>
</feature>
<proteinExistence type="predicted"/>
<dbReference type="EMBL" id="CP041166">
    <property type="protein sequence ID" value="QFR43209.1"/>
    <property type="molecule type" value="Genomic_DNA"/>
</dbReference>
<accession>A0AAJ4DMJ1</accession>